<dbReference type="PROSITE" id="PS52045">
    <property type="entry name" value="NEPROSIN_PEP_CD"/>
    <property type="match status" value="1"/>
</dbReference>
<protein>
    <recommendedName>
        <fullName evidence="2">Neprosin PEP catalytic domain-containing protein</fullName>
    </recommendedName>
</protein>
<dbReference type="Pfam" id="PF14365">
    <property type="entry name" value="Neprosin_AP"/>
    <property type="match status" value="1"/>
</dbReference>
<keyword evidence="4" id="KW-1185">Reference proteome</keyword>
<sequence>MGAAHFSNGRRGKKVTVALFFACLWALCFSLSSAGRPPVSRQKLKVEKHLNRLNKLPIKTVQAAVKYRVLFAKFVASVVQMGTLLTVSTSLISQLLITLFSKTIKSSYHPEELFDEEKMSTVPKEGEKPITQLWHMNGMCSDGTIPIRRTKKEDVLRASSVRNYGKKKQKSIAKPKSAQPDMINQSGHQHAIAYVEGDKYYGAKATINVWEPKIQQPNEFSLSQIWVLGGSFGQDLNSIEAGWQVSPDLYGDNNTRLFTYWTSDAYQATGCYNLLCSGFIQVNSQIAMGASISPVSSYRNSQYDISILIWKDPKEGHWWMQYGNNNVMGYWPSFLFSYLGDSASMIEWGGEIVNSQPNGQHTTTQMGSGRFPEEGFGKSSYFRNIKVVDSSNNLKSPKGLGTYTEQSNCYSVKTESNDDWGSYFYYGGPGRNSKCP</sequence>
<reference evidence="4" key="1">
    <citation type="journal article" date="2019" name="Curr. Biol.">
        <title>Genome Sequence of Striga asiatica Provides Insight into the Evolution of Plant Parasitism.</title>
        <authorList>
            <person name="Yoshida S."/>
            <person name="Kim S."/>
            <person name="Wafula E.K."/>
            <person name="Tanskanen J."/>
            <person name="Kim Y.M."/>
            <person name="Honaas L."/>
            <person name="Yang Z."/>
            <person name="Spallek T."/>
            <person name="Conn C.E."/>
            <person name="Ichihashi Y."/>
            <person name="Cheong K."/>
            <person name="Cui S."/>
            <person name="Der J.P."/>
            <person name="Gundlach H."/>
            <person name="Jiao Y."/>
            <person name="Hori C."/>
            <person name="Ishida J.K."/>
            <person name="Kasahara H."/>
            <person name="Kiba T."/>
            <person name="Kim M.S."/>
            <person name="Koo N."/>
            <person name="Laohavisit A."/>
            <person name="Lee Y.H."/>
            <person name="Lumba S."/>
            <person name="McCourt P."/>
            <person name="Mortimer J.C."/>
            <person name="Mutuku J.M."/>
            <person name="Nomura T."/>
            <person name="Sasaki-Sekimoto Y."/>
            <person name="Seto Y."/>
            <person name="Wang Y."/>
            <person name="Wakatake T."/>
            <person name="Sakakibara H."/>
            <person name="Demura T."/>
            <person name="Yamaguchi S."/>
            <person name="Yoneyama K."/>
            <person name="Manabe R.I."/>
            <person name="Nelson D.C."/>
            <person name="Schulman A.H."/>
            <person name="Timko M.P."/>
            <person name="dePamphilis C.W."/>
            <person name="Choi D."/>
            <person name="Shirasu K."/>
        </authorList>
    </citation>
    <scope>NUCLEOTIDE SEQUENCE [LARGE SCALE GENOMIC DNA]</scope>
    <source>
        <strain evidence="4">cv. UVA1</strain>
    </source>
</reference>
<evidence type="ECO:0000259" key="2">
    <source>
        <dbReference type="PROSITE" id="PS52045"/>
    </source>
</evidence>
<dbReference type="EMBL" id="BKCP01009403">
    <property type="protein sequence ID" value="GER50726.1"/>
    <property type="molecule type" value="Genomic_DNA"/>
</dbReference>
<dbReference type="AlphaFoldDB" id="A0A5A7R029"/>
<evidence type="ECO:0000313" key="4">
    <source>
        <dbReference type="Proteomes" id="UP000325081"/>
    </source>
</evidence>
<name>A0A5A7R029_STRAF</name>
<dbReference type="InterPro" id="IPR053168">
    <property type="entry name" value="Glutamic_endopeptidase"/>
</dbReference>
<dbReference type="InterPro" id="IPR004314">
    <property type="entry name" value="Neprosin"/>
</dbReference>
<proteinExistence type="predicted"/>
<feature type="chain" id="PRO_5022718630" description="Neprosin PEP catalytic domain-containing protein" evidence="1">
    <location>
        <begin position="35"/>
        <end position="436"/>
    </location>
</feature>
<dbReference type="InterPro" id="IPR025521">
    <property type="entry name" value="Neprosin_propep"/>
</dbReference>
<evidence type="ECO:0000313" key="3">
    <source>
        <dbReference type="EMBL" id="GER50726.1"/>
    </source>
</evidence>
<dbReference type="FunFam" id="3.90.1320.10:FF:000001">
    <property type="entry name" value="Putative carboxyl-terminal proteinase"/>
    <property type="match status" value="1"/>
</dbReference>
<feature type="domain" description="Neprosin PEP catalytic" evidence="2">
    <location>
        <begin position="182"/>
        <end position="436"/>
    </location>
</feature>
<evidence type="ECO:0000256" key="1">
    <source>
        <dbReference type="SAM" id="SignalP"/>
    </source>
</evidence>
<dbReference type="Pfam" id="PF03080">
    <property type="entry name" value="Neprosin"/>
    <property type="match status" value="1"/>
</dbReference>
<feature type="signal peptide" evidence="1">
    <location>
        <begin position="1"/>
        <end position="34"/>
    </location>
</feature>
<dbReference type="PANTHER" id="PTHR31589:SF24">
    <property type="entry name" value="OS07G0205500 PROTEIN"/>
    <property type="match status" value="1"/>
</dbReference>
<accession>A0A5A7R029</accession>
<gene>
    <name evidence="3" type="ORF">STAS_28048</name>
</gene>
<keyword evidence="1" id="KW-0732">Signal</keyword>
<comment type="caution">
    <text evidence="3">The sequence shown here is derived from an EMBL/GenBank/DDBJ whole genome shotgun (WGS) entry which is preliminary data.</text>
</comment>
<dbReference type="Gene3D" id="3.90.1320.10">
    <property type="entry name" value="Outer-capsid protein sigma 3, large lobe"/>
    <property type="match status" value="1"/>
</dbReference>
<dbReference type="PANTHER" id="PTHR31589">
    <property type="entry name" value="PROTEIN, PUTATIVE (DUF239)-RELATED-RELATED"/>
    <property type="match status" value="1"/>
</dbReference>
<organism evidence="3 4">
    <name type="scientific">Striga asiatica</name>
    <name type="common">Asiatic witchweed</name>
    <name type="synonym">Buchnera asiatica</name>
    <dbReference type="NCBI Taxonomy" id="4170"/>
    <lineage>
        <taxon>Eukaryota</taxon>
        <taxon>Viridiplantae</taxon>
        <taxon>Streptophyta</taxon>
        <taxon>Embryophyta</taxon>
        <taxon>Tracheophyta</taxon>
        <taxon>Spermatophyta</taxon>
        <taxon>Magnoliopsida</taxon>
        <taxon>eudicotyledons</taxon>
        <taxon>Gunneridae</taxon>
        <taxon>Pentapetalae</taxon>
        <taxon>asterids</taxon>
        <taxon>lamiids</taxon>
        <taxon>Lamiales</taxon>
        <taxon>Orobanchaceae</taxon>
        <taxon>Buchnereae</taxon>
        <taxon>Striga</taxon>
    </lineage>
</organism>
<dbReference type="OrthoDB" id="1858978at2759"/>
<dbReference type="Proteomes" id="UP000325081">
    <property type="component" value="Unassembled WGS sequence"/>
</dbReference>